<proteinExistence type="predicted"/>
<dbReference type="Proteomes" id="UP000190667">
    <property type="component" value="Unassembled WGS sequence"/>
</dbReference>
<dbReference type="STRING" id="1926881.BTJ39_03600"/>
<organism evidence="1 2">
    <name type="scientific">Izhakiella australiensis</name>
    <dbReference type="NCBI Taxonomy" id="1926881"/>
    <lineage>
        <taxon>Bacteria</taxon>
        <taxon>Pseudomonadati</taxon>
        <taxon>Pseudomonadota</taxon>
        <taxon>Gammaproteobacteria</taxon>
        <taxon>Enterobacterales</taxon>
        <taxon>Erwiniaceae</taxon>
        <taxon>Izhakiella</taxon>
    </lineage>
</organism>
<evidence type="ECO:0000313" key="1">
    <source>
        <dbReference type="EMBL" id="OON41065.1"/>
    </source>
</evidence>
<dbReference type="EMBL" id="MRUL01000002">
    <property type="protein sequence ID" value="OON41065.1"/>
    <property type="molecule type" value="Genomic_DNA"/>
</dbReference>
<dbReference type="Pfam" id="PF02090">
    <property type="entry name" value="SPAM"/>
    <property type="match status" value="1"/>
</dbReference>
<dbReference type="RefSeq" id="WP_078001309.1">
    <property type="nucleotide sequence ID" value="NZ_MRUL01000002.1"/>
</dbReference>
<reference evidence="1 2" key="1">
    <citation type="submission" date="2016-12" db="EMBL/GenBank/DDBJ databases">
        <title>Izhakiella australiana sp. nov. of genus Izhakiella isolated from Australian desert.</title>
        <authorList>
            <person name="Ji M."/>
        </authorList>
    </citation>
    <scope>NUCLEOTIDE SEQUENCE [LARGE SCALE GENOMIC DNA]</scope>
    <source>
        <strain evidence="1 2">D4N98</strain>
    </source>
</reference>
<keyword evidence="2" id="KW-1185">Reference proteome</keyword>
<evidence type="ECO:0000313" key="2">
    <source>
        <dbReference type="Proteomes" id="UP000190667"/>
    </source>
</evidence>
<gene>
    <name evidence="1" type="ORF">BTJ39_03600</name>
</gene>
<dbReference type="AlphaFoldDB" id="A0A1S8YQC4"/>
<protein>
    <submittedName>
        <fullName evidence="1">Uncharacterized protein</fullName>
    </submittedName>
</protein>
<comment type="caution">
    <text evidence="1">The sequence shown here is derived from an EMBL/GenBank/DDBJ whole genome shotgun (WGS) entry which is preliminary data.</text>
</comment>
<dbReference type="InterPro" id="IPR002954">
    <property type="entry name" value="Salm_SPAgM"/>
</dbReference>
<name>A0A1S8YQC4_9GAMM</name>
<accession>A0A1S8YQC4</accession>
<sequence length="153" mass="17976">MPYNKIHNLYQIYHDQVQFKKNACVQKINQLKSDVAGYRAQRAVLALSLSSQWQQLDGQALSREAIFVIKRKEALLLANYNRIGLIIEELKEIIISSEAEMADLNKVQIGYAKKKEKWSFLNKEVKRVRKRKVMSREELHINESLTCRMELLR</sequence>